<dbReference type="CDD" id="cd21089">
    <property type="entry name" value="Trm112-like"/>
    <property type="match status" value="1"/>
</dbReference>
<accession>A0A7S2S6T2</accession>
<protein>
    <recommendedName>
        <fullName evidence="4">Multifunctional methyltransferase subunit TRM112-like protein</fullName>
    </recommendedName>
</protein>
<dbReference type="Gene3D" id="2.20.25.10">
    <property type="match status" value="1"/>
</dbReference>
<dbReference type="GO" id="GO:0070476">
    <property type="term" value="P:rRNA (guanine-N7)-methylation"/>
    <property type="evidence" value="ECO:0007669"/>
    <property type="project" value="TreeGrafter"/>
</dbReference>
<dbReference type="InterPro" id="IPR039127">
    <property type="entry name" value="Trm112"/>
</dbReference>
<comment type="subunit">
    <text evidence="2">Interacts with TRM9.</text>
</comment>
<evidence type="ECO:0000256" key="2">
    <source>
        <dbReference type="ARBA" id="ARBA00065633"/>
    </source>
</evidence>
<dbReference type="PANTHER" id="PTHR12773:SF0">
    <property type="entry name" value="MULTIFUNCTIONAL METHYLTRANSFERASE SUBUNIT TRM112-LIKE PROTEIN"/>
    <property type="match status" value="1"/>
</dbReference>
<evidence type="ECO:0000313" key="3">
    <source>
        <dbReference type="EMBL" id="CAD9691297.1"/>
    </source>
</evidence>
<dbReference type="InterPro" id="IPR005651">
    <property type="entry name" value="Trm112-like"/>
</dbReference>
<dbReference type="EMBL" id="HBHK01017340">
    <property type="protein sequence ID" value="CAD9691297.1"/>
    <property type="molecule type" value="Transcribed_RNA"/>
</dbReference>
<dbReference type="FunFam" id="2.20.25.10:FF:000018">
    <property type="entry name" value="Multifunctional methyltransferase subunit TRM112-like B"/>
    <property type="match status" value="1"/>
</dbReference>
<dbReference type="PANTHER" id="PTHR12773">
    <property type="entry name" value="UPF0315 PROTEIN-RELATED"/>
    <property type="match status" value="1"/>
</dbReference>
<gene>
    <name evidence="3" type="ORF">QSP1433_LOCUS10937</name>
</gene>
<proteinExistence type="inferred from homology"/>
<evidence type="ECO:0008006" key="4">
    <source>
        <dbReference type="Google" id="ProtNLM"/>
    </source>
</evidence>
<reference evidence="3" key="1">
    <citation type="submission" date="2021-01" db="EMBL/GenBank/DDBJ databases">
        <authorList>
            <person name="Corre E."/>
            <person name="Pelletier E."/>
            <person name="Niang G."/>
            <person name="Scheremetjew M."/>
            <person name="Finn R."/>
            <person name="Kale V."/>
            <person name="Holt S."/>
            <person name="Cochrane G."/>
            <person name="Meng A."/>
            <person name="Brown T."/>
            <person name="Cohen L."/>
        </authorList>
    </citation>
    <scope>NUCLEOTIDE SEQUENCE</scope>
    <source>
        <strain evidence="3">NY070348D</strain>
    </source>
</reference>
<dbReference type="SUPFAM" id="SSF158997">
    <property type="entry name" value="Trm112p-like"/>
    <property type="match status" value="1"/>
</dbReference>
<name>A0A7S2S6T2_9STRA</name>
<dbReference type="GO" id="GO:0046982">
    <property type="term" value="F:protein heterodimerization activity"/>
    <property type="evidence" value="ECO:0007669"/>
    <property type="project" value="InterPro"/>
</dbReference>
<organism evidence="3">
    <name type="scientific">Mucochytrium quahogii</name>
    <dbReference type="NCBI Taxonomy" id="96639"/>
    <lineage>
        <taxon>Eukaryota</taxon>
        <taxon>Sar</taxon>
        <taxon>Stramenopiles</taxon>
        <taxon>Bigyra</taxon>
        <taxon>Labyrinthulomycetes</taxon>
        <taxon>Thraustochytrida</taxon>
        <taxon>Thraustochytriidae</taxon>
        <taxon>Mucochytrium</taxon>
    </lineage>
</organism>
<dbReference type="GO" id="GO:0030488">
    <property type="term" value="P:tRNA methylation"/>
    <property type="evidence" value="ECO:0007669"/>
    <property type="project" value="TreeGrafter"/>
</dbReference>
<comment type="similarity">
    <text evidence="1">Belongs to the TRM112 family.</text>
</comment>
<dbReference type="Pfam" id="PF03966">
    <property type="entry name" value="Trm112p"/>
    <property type="match status" value="1"/>
</dbReference>
<dbReference type="AlphaFoldDB" id="A0A7S2S6T2"/>
<evidence type="ECO:0000256" key="1">
    <source>
        <dbReference type="ARBA" id="ARBA00007980"/>
    </source>
</evidence>
<sequence length="138" mass="15635">MVGDAVGEVVGSRVLRMKLLTHNMLTCNVKGVKNGYPLKIEAAKHEVRETEMNADFLRSIVPRLEWKAFREAAAQLGENDIPAEVNDELLEDEEFMKKFHRALMEIVVVEGTLVCPESGRKFPIRNTIPNMILNEDEV</sequence>